<evidence type="ECO:0000256" key="1">
    <source>
        <dbReference type="SAM" id="MobiDB-lite"/>
    </source>
</evidence>
<gene>
    <name evidence="2" type="ORF">SDC9_149708</name>
</gene>
<protein>
    <submittedName>
        <fullName evidence="2">Uncharacterized protein</fullName>
    </submittedName>
</protein>
<sequence length="191" mass="21989">MDDAEQRVREGHAREALRVVHPVARRHIAVVRLDKVLADHLDRVQRERVGVVAVQRRDISLDRVGHRVHAGVRRQLLRHRLGKFGVYYRHVGRDVEIRQRVLDALRVVGDDGEGRNLRRRSRRRGDGAELRLLAQRREIEGDAEGLKGRVGVFIEGPHRLRRVDRRTAADGDDPVGLELAHHSRAPHDRLD</sequence>
<dbReference type="EMBL" id="VSSQ01048445">
    <property type="protein sequence ID" value="MPN02492.1"/>
    <property type="molecule type" value="Genomic_DNA"/>
</dbReference>
<reference evidence="2" key="1">
    <citation type="submission" date="2019-08" db="EMBL/GenBank/DDBJ databases">
        <authorList>
            <person name="Kucharzyk K."/>
            <person name="Murdoch R.W."/>
            <person name="Higgins S."/>
            <person name="Loffler F."/>
        </authorList>
    </citation>
    <scope>NUCLEOTIDE SEQUENCE</scope>
</reference>
<name>A0A645EMJ0_9ZZZZ</name>
<proteinExistence type="predicted"/>
<dbReference type="AlphaFoldDB" id="A0A645EMJ0"/>
<feature type="compositionally biased region" description="Basic and acidic residues" evidence="1">
    <location>
        <begin position="179"/>
        <end position="191"/>
    </location>
</feature>
<evidence type="ECO:0000313" key="2">
    <source>
        <dbReference type="EMBL" id="MPN02492.1"/>
    </source>
</evidence>
<comment type="caution">
    <text evidence="2">The sequence shown here is derived from an EMBL/GenBank/DDBJ whole genome shotgun (WGS) entry which is preliminary data.</text>
</comment>
<organism evidence="2">
    <name type="scientific">bioreactor metagenome</name>
    <dbReference type="NCBI Taxonomy" id="1076179"/>
    <lineage>
        <taxon>unclassified sequences</taxon>
        <taxon>metagenomes</taxon>
        <taxon>ecological metagenomes</taxon>
    </lineage>
</organism>
<accession>A0A645EMJ0</accession>
<feature type="region of interest" description="Disordered" evidence="1">
    <location>
        <begin position="165"/>
        <end position="191"/>
    </location>
</feature>